<dbReference type="AlphaFoldDB" id="A0A0B2BPR6"/>
<dbReference type="PANTHER" id="PTHR34472">
    <property type="entry name" value="SULFUR CARRIER PROTEIN THIS"/>
    <property type="match status" value="1"/>
</dbReference>
<accession>A0A0B2BPR6</accession>
<dbReference type="PANTHER" id="PTHR34472:SF1">
    <property type="entry name" value="SULFUR CARRIER PROTEIN THIS"/>
    <property type="match status" value="1"/>
</dbReference>
<dbReference type="Gene3D" id="3.10.20.30">
    <property type="match status" value="1"/>
</dbReference>
<dbReference type="EMBL" id="PGEZ01000001">
    <property type="protein sequence ID" value="PJJ57012.1"/>
    <property type="molecule type" value="Genomic_DNA"/>
</dbReference>
<proteinExistence type="predicted"/>
<dbReference type="Pfam" id="PF02597">
    <property type="entry name" value="ThiS"/>
    <property type="match status" value="1"/>
</dbReference>
<keyword evidence="2" id="KW-1185">Reference proteome</keyword>
<reference evidence="1 2" key="1">
    <citation type="submission" date="2017-11" db="EMBL/GenBank/DDBJ databases">
        <title>Genomic Encyclopedia of Archaeal and Bacterial Type Strains, Phase II (KMG-II): From Individual Species to Whole Genera.</title>
        <authorList>
            <person name="Goeker M."/>
        </authorList>
    </citation>
    <scope>NUCLEOTIDE SEQUENCE [LARGE SCALE GENOMIC DNA]</scope>
    <source>
        <strain evidence="1 2">DSM 27763</strain>
    </source>
</reference>
<dbReference type="InterPro" id="IPR010035">
    <property type="entry name" value="Thi_S"/>
</dbReference>
<organism evidence="1 2">
    <name type="scientific">Mumia flava</name>
    <dbReference type="NCBI Taxonomy" id="1348852"/>
    <lineage>
        <taxon>Bacteria</taxon>
        <taxon>Bacillati</taxon>
        <taxon>Actinomycetota</taxon>
        <taxon>Actinomycetes</taxon>
        <taxon>Propionibacteriales</taxon>
        <taxon>Nocardioidaceae</taxon>
        <taxon>Mumia</taxon>
    </lineage>
</organism>
<name>A0A0B2BPR6_9ACTN</name>
<gene>
    <name evidence="1" type="ORF">CLV56_1231</name>
</gene>
<dbReference type="InterPro" id="IPR016155">
    <property type="entry name" value="Mopterin_synth/thiamin_S_b"/>
</dbReference>
<dbReference type="SUPFAM" id="SSF54285">
    <property type="entry name" value="MoaD/ThiS"/>
    <property type="match status" value="1"/>
</dbReference>
<dbReference type="InterPro" id="IPR012675">
    <property type="entry name" value="Beta-grasp_dom_sf"/>
</dbReference>
<sequence length="66" mass="6888">MSVQVNGEDRDLATPITVADLLVALALPRRDVAVAVDGAVVPRSTWESAIVDEESEVEVVTAVQGG</sequence>
<dbReference type="NCBIfam" id="TIGR01683">
    <property type="entry name" value="thiS"/>
    <property type="match status" value="1"/>
</dbReference>
<comment type="caution">
    <text evidence="1">The sequence shown here is derived from an EMBL/GenBank/DDBJ whole genome shotgun (WGS) entry which is preliminary data.</text>
</comment>
<dbReference type="InterPro" id="IPR003749">
    <property type="entry name" value="ThiS/MoaD-like"/>
</dbReference>
<evidence type="ECO:0000313" key="2">
    <source>
        <dbReference type="Proteomes" id="UP000230842"/>
    </source>
</evidence>
<protein>
    <submittedName>
        <fullName evidence="1">Sulfur carrier protein</fullName>
    </submittedName>
</protein>
<evidence type="ECO:0000313" key="1">
    <source>
        <dbReference type="EMBL" id="PJJ57012.1"/>
    </source>
</evidence>
<dbReference type="Proteomes" id="UP000230842">
    <property type="component" value="Unassembled WGS sequence"/>
</dbReference>
<dbReference type="RefSeq" id="WP_039340893.1">
    <property type="nucleotide sequence ID" value="NZ_PGEZ01000001.1"/>
</dbReference>